<keyword evidence="8" id="KW-0997">Cell inner membrane</keyword>
<evidence type="ECO:0000256" key="1">
    <source>
        <dbReference type="ARBA" id="ARBA00004651"/>
    </source>
</evidence>
<keyword evidence="11" id="KW-1185">Reference proteome</keyword>
<dbReference type="GO" id="GO:0042910">
    <property type="term" value="F:xenobiotic transmembrane transporter activity"/>
    <property type="evidence" value="ECO:0007669"/>
    <property type="project" value="InterPro"/>
</dbReference>
<evidence type="ECO:0000313" key="10">
    <source>
        <dbReference type="EMBL" id="SFP80152.1"/>
    </source>
</evidence>
<reference evidence="11" key="1">
    <citation type="submission" date="2016-10" db="EMBL/GenBank/DDBJ databases">
        <authorList>
            <person name="Varghese N."/>
            <person name="Submissions S."/>
        </authorList>
    </citation>
    <scope>NUCLEOTIDE SEQUENCE [LARGE SCALE GENOMIC DNA]</scope>
    <source>
        <strain evidence="11">CGMCC 1.9113</strain>
    </source>
</reference>
<comment type="similarity">
    <text evidence="2 8">Belongs to the major facilitator superfamily. Bcr/CmlA family.</text>
</comment>
<feature type="transmembrane region" description="Helical" evidence="8">
    <location>
        <begin position="406"/>
        <end position="426"/>
    </location>
</feature>
<evidence type="ECO:0000256" key="5">
    <source>
        <dbReference type="ARBA" id="ARBA00022692"/>
    </source>
</evidence>
<feature type="transmembrane region" description="Helical" evidence="8">
    <location>
        <begin position="46"/>
        <end position="66"/>
    </location>
</feature>
<feature type="transmembrane region" description="Helical" evidence="8">
    <location>
        <begin position="282"/>
        <end position="303"/>
    </location>
</feature>
<dbReference type="GO" id="GO:1990961">
    <property type="term" value="P:xenobiotic detoxification by transmembrane export across the plasma membrane"/>
    <property type="evidence" value="ECO:0007669"/>
    <property type="project" value="InterPro"/>
</dbReference>
<evidence type="ECO:0000259" key="9">
    <source>
        <dbReference type="PROSITE" id="PS50850"/>
    </source>
</evidence>
<evidence type="ECO:0000256" key="3">
    <source>
        <dbReference type="ARBA" id="ARBA00022448"/>
    </source>
</evidence>
<feature type="transmembrane region" description="Helical" evidence="8">
    <location>
        <begin position="379"/>
        <end position="400"/>
    </location>
</feature>
<dbReference type="NCBIfam" id="TIGR00710">
    <property type="entry name" value="efflux_Bcr_CflA"/>
    <property type="match status" value="1"/>
</dbReference>
<keyword evidence="5 8" id="KW-0812">Transmembrane</keyword>
<dbReference type="PANTHER" id="PTHR23502:SF132">
    <property type="entry name" value="POLYAMINE TRANSPORTER 2-RELATED"/>
    <property type="match status" value="1"/>
</dbReference>
<dbReference type="Gene3D" id="1.20.1720.10">
    <property type="entry name" value="Multidrug resistance protein D"/>
    <property type="match status" value="1"/>
</dbReference>
<feature type="transmembrane region" description="Helical" evidence="8">
    <location>
        <begin position="315"/>
        <end position="338"/>
    </location>
</feature>
<comment type="subcellular location">
    <subcellularLocation>
        <location evidence="8">Cell inner membrane</location>
        <topology evidence="8">Multi-pass membrane protein</topology>
    </subcellularLocation>
    <subcellularLocation>
        <location evidence="1">Cell membrane</location>
        <topology evidence="1">Multi-pass membrane protein</topology>
    </subcellularLocation>
</comment>
<keyword evidence="6 8" id="KW-1133">Transmembrane helix</keyword>
<accession>A0A1I5TAW6</accession>
<feature type="domain" description="Major facilitator superfamily (MFS) profile" evidence="9">
    <location>
        <begin position="43"/>
        <end position="430"/>
    </location>
</feature>
<dbReference type="SUPFAM" id="SSF103473">
    <property type="entry name" value="MFS general substrate transporter"/>
    <property type="match status" value="1"/>
</dbReference>
<feature type="transmembrane region" description="Helical" evidence="8">
    <location>
        <begin position="344"/>
        <end position="367"/>
    </location>
</feature>
<dbReference type="GO" id="GO:0005886">
    <property type="term" value="C:plasma membrane"/>
    <property type="evidence" value="ECO:0007669"/>
    <property type="project" value="UniProtKB-SubCell"/>
</dbReference>
<feature type="transmembrane region" description="Helical" evidence="8">
    <location>
        <begin position="200"/>
        <end position="219"/>
    </location>
</feature>
<dbReference type="GO" id="GO:0015385">
    <property type="term" value="F:sodium:proton antiporter activity"/>
    <property type="evidence" value="ECO:0007669"/>
    <property type="project" value="TreeGrafter"/>
</dbReference>
<sequence length="443" mass="45748">MVASVPLGAGQVDLMNARLLTMPDDGALIAPALPAAMTAHGRSLRVMAILSVLMGFGSISTDIYLPALPTMGQALGSSSGMMELTISGYLVGFSLGQLLWGPIGDRYGRRLPVAAGIVLFVIGSAGCALSDTAWQMIGWRIVQAVGACAGVVLARAMVRDMYERDAAAKTLSTLIVVMAIAPLIGPFIGGQILAVASWHIIFWLLVGVGLLTLAALFTLPETLAPAQRSREPLIRAVAEYGHLLRQRAILGYAGVGAFFYLGVYAYIAGTPFAYISYYHVPAQLYGLLFGSVIAGIMAMNMVNTRLVTKLGSDRLLRLGTVGAAIFGVAVAVAGGTGWGGLGGLATTLFLFSAMSGLIVANSIAGALGRFPERAGTASALVGAIHYGAGIIGSALVGAFADGTPWPVGWVVCVAGIGSLACARLFLPAPRPIRQAPMTSEVLP</sequence>
<evidence type="ECO:0000256" key="4">
    <source>
        <dbReference type="ARBA" id="ARBA00022475"/>
    </source>
</evidence>
<feature type="transmembrane region" description="Helical" evidence="8">
    <location>
        <begin position="111"/>
        <end position="131"/>
    </location>
</feature>
<dbReference type="Proteomes" id="UP000199586">
    <property type="component" value="Unassembled WGS sequence"/>
</dbReference>
<feature type="transmembrane region" description="Helical" evidence="8">
    <location>
        <begin position="86"/>
        <end position="104"/>
    </location>
</feature>
<dbReference type="RefSeq" id="WP_245739251.1">
    <property type="nucleotide sequence ID" value="NZ_FOXP01000007.1"/>
</dbReference>
<feature type="transmembrane region" description="Helical" evidence="8">
    <location>
        <begin position="170"/>
        <end position="194"/>
    </location>
</feature>
<evidence type="ECO:0000256" key="2">
    <source>
        <dbReference type="ARBA" id="ARBA00006236"/>
    </source>
</evidence>
<keyword evidence="3 8" id="KW-0813">Transport</keyword>
<keyword evidence="4" id="KW-1003">Cell membrane</keyword>
<dbReference type="InterPro" id="IPR036259">
    <property type="entry name" value="MFS_trans_sf"/>
</dbReference>
<protein>
    <recommendedName>
        <fullName evidence="8">Bcr/CflA family efflux transporter</fullName>
    </recommendedName>
</protein>
<dbReference type="EMBL" id="FOXP01000007">
    <property type="protein sequence ID" value="SFP80152.1"/>
    <property type="molecule type" value="Genomic_DNA"/>
</dbReference>
<gene>
    <name evidence="10" type="ORF">SAMN04488241_107188</name>
</gene>
<evidence type="ECO:0000256" key="7">
    <source>
        <dbReference type="ARBA" id="ARBA00023136"/>
    </source>
</evidence>
<name>A0A1I5TAW6_9SPHN</name>
<feature type="transmembrane region" description="Helical" evidence="8">
    <location>
        <begin position="249"/>
        <end position="267"/>
    </location>
</feature>
<dbReference type="InterPro" id="IPR004812">
    <property type="entry name" value="Efflux_drug-R_Bcr/CmlA"/>
</dbReference>
<evidence type="ECO:0000256" key="8">
    <source>
        <dbReference type="RuleBase" id="RU365088"/>
    </source>
</evidence>
<evidence type="ECO:0000256" key="6">
    <source>
        <dbReference type="ARBA" id="ARBA00022989"/>
    </source>
</evidence>
<dbReference type="Pfam" id="PF07690">
    <property type="entry name" value="MFS_1"/>
    <property type="match status" value="1"/>
</dbReference>
<dbReference type="InterPro" id="IPR020846">
    <property type="entry name" value="MFS_dom"/>
</dbReference>
<feature type="transmembrane region" description="Helical" evidence="8">
    <location>
        <begin position="137"/>
        <end position="158"/>
    </location>
</feature>
<dbReference type="CDD" id="cd17320">
    <property type="entry name" value="MFS_MdfA_MDR_like"/>
    <property type="match status" value="1"/>
</dbReference>
<dbReference type="PROSITE" id="PS50850">
    <property type="entry name" value="MFS"/>
    <property type="match status" value="1"/>
</dbReference>
<dbReference type="STRING" id="634430.SAMN04488241_107188"/>
<dbReference type="AlphaFoldDB" id="A0A1I5TAW6"/>
<evidence type="ECO:0000313" key="11">
    <source>
        <dbReference type="Proteomes" id="UP000199586"/>
    </source>
</evidence>
<organism evidence="10 11">
    <name type="scientific">Sphingomonas rubra</name>
    <dbReference type="NCBI Taxonomy" id="634430"/>
    <lineage>
        <taxon>Bacteria</taxon>
        <taxon>Pseudomonadati</taxon>
        <taxon>Pseudomonadota</taxon>
        <taxon>Alphaproteobacteria</taxon>
        <taxon>Sphingomonadales</taxon>
        <taxon>Sphingomonadaceae</taxon>
        <taxon>Sphingomonas</taxon>
    </lineage>
</organism>
<dbReference type="PANTHER" id="PTHR23502">
    <property type="entry name" value="MAJOR FACILITATOR SUPERFAMILY"/>
    <property type="match status" value="1"/>
</dbReference>
<dbReference type="InterPro" id="IPR011701">
    <property type="entry name" value="MFS"/>
</dbReference>
<proteinExistence type="inferred from homology"/>
<keyword evidence="7 8" id="KW-0472">Membrane</keyword>